<dbReference type="SUPFAM" id="SSF53335">
    <property type="entry name" value="S-adenosyl-L-methionine-dependent methyltransferases"/>
    <property type="match status" value="1"/>
</dbReference>
<keyword evidence="3" id="KW-0949">S-adenosyl-L-methionine</keyword>
<dbReference type="InterPro" id="IPR001077">
    <property type="entry name" value="COMT_C"/>
</dbReference>
<evidence type="ECO:0000259" key="5">
    <source>
        <dbReference type="Pfam" id="PF00891"/>
    </source>
</evidence>
<dbReference type="InterPro" id="IPR036388">
    <property type="entry name" value="WH-like_DNA-bd_sf"/>
</dbReference>
<dbReference type="Pfam" id="PF08100">
    <property type="entry name" value="Dimerisation"/>
    <property type="match status" value="1"/>
</dbReference>
<evidence type="ECO:0000256" key="3">
    <source>
        <dbReference type="ARBA" id="ARBA00022691"/>
    </source>
</evidence>
<dbReference type="GO" id="GO:0008171">
    <property type="term" value="F:O-methyltransferase activity"/>
    <property type="evidence" value="ECO:0007669"/>
    <property type="project" value="InterPro"/>
</dbReference>
<accession>A0A978VS10</accession>
<dbReference type="SUPFAM" id="SSF46785">
    <property type="entry name" value="Winged helix' DNA-binding domain"/>
    <property type="match status" value="1"/>
</dbReference>
<dbReference type="InterPro" id="IPR036390">
    <property type="entry name" value="WH_DNA-bd_sf"/>
</dbReference>
<reference evidence="7" key="1">
    <citation type="journal article" date="2021" name="Front. Plant Sci.">
        <title>Chromosome-Scale Genome Assembly for Chinese Sour Jujube and Insights Into Its Genome Evolution and Domestication Signature.</title>
        <authorList>
            <person name="Shen L.-Y."/>
            <person name="Luo H."/>
            <person name="Wang X.-L."/>
            <person name="Wang X.-M."/>
            <person name="Qiu X.-J."/>
            <person name="Liu H."/>
            <person name="Zhou S.-S."/>
            <person name="Jia K.-H."/>
            <person name="Nie S."/>
            <person name="Bao Y.-T."/>
            <person name="Zhang R.-G."/>
            <person name="Yun Q.-Z."/>
            <person name="Chai Y.-H."/>
            <person name="Lu J.-Y."/>
            <person name="Li Y."/>
            <person name="Zhao S.-W."/>
            <person name="Mao J.-F."/>
            <person name="Jia S.-G."/>
            <person name="Mao Y.-M."/>
        </authorList>
    </citation>
    <scope>NUCLEOTIDE SEQUENCE</scope>
    <source>
        <strain evidence="7">AT0</strain>
        <tissue evidence="7">Leaf</tissue>
    </source>
</reference>
<dbReference type="InterPro" id="IPR016461">
    <property type="entry name" value="COMT-like"/>
</dbReference>
<dbReference type="Gene3D" id="1.10.10.10">
    <property type="entry name" value="Winged helix-like DNA-binding domain superfamily/Winged helix DNA-binding domain"/>
    <property type="match status" value="1"/>
</dbReference>
<name>A0A978VS10_ZIZJJ</name>
<dbReference type="PROSITE" id="PS51683">
    <property type="entry name" value="SAM_OMT_II"/>
    <property type="match status" value="1"/>
</dbReference>
<dbReference type="AlphaFoldDB" id="A0A978VS10"/>
<dbReference type="GO" id="GO:0032259">
    <property type="term" value="P:methylation"/>
    <property type="evidence" value="ECO:0007669"/>
    <property type="project" value="UniProtKB-KW"/>
</dbReference>
<evidence type="ECO:0000256" key="4">
    <source>
        <dbReference type="PIRSR" id="PIRSR005739-1"/>
    </source>
</evidence>
<proteinExistence type="predicted"/>
<evidence type="ECO:0008006" key="9">
    <source>
        <dbReference type="Google" id="ProtNLM"/>
    </source>
</evidence>
<comment type="caution">
    <text evidence="7">The sequence shown here is derived from an EMBL/GenBank/DDBJ whole genome shotgun (WGS) entry which is preliminary data.</text>
</comment>
<evidence type="ECO:0000256" key="2">
    <source>
        <dbReference type="ARBA" id="ARBA00022679"/>
    </source>
</evidence>
<gene>
    <name evidence="7" type="ORF">FEM48_Zijuj03G0188700</name>
</gene>
<keyword evidence="2" id="KW-0808">Transferase</keyword>
<dbReference type="InterPro" id="IPR029063">
    <property type="entry name" value="SAM-dependent_MTases_sf"/>
</dbReference>
<dbReference type="EMBL" id="JAEACU010000003">
    <property type="protein sequence ID" value="KAH7538335.1"/>
    <property type="molecule type" value="Genomic_DNA"/>
</dbReference>
<dbReference type="Gene3D" id="3.40.50.150">
    <property type="entry name" value="Vaccinia Virus protein VP39"/>
    <property type="match status" value="2"/>
</dbReference>
<dbReference type="GO" id="GO:0046983">
    <property type="term" value="F:protein dimerization activity"/>
    <property type="evidence" value="ECO:0007669"/>
    <property type="project" value="InterPro"/>
</dbReference>
<dbReference type="FunFam" id="1.10.10.10:FF:000357">
    <property type="entry name" value="Caffeic acid 3-O-methyltransferase"/>
    <property type="match status" value="1"/>
</dbReference>
<feature type="domain" description="O-methyltransferase C-terminal" evidence="5">
    <location>
        <begin position="288"/>
        <end position="368"/>
    </location>
</feature>
<keyword evidence="1" id="KW-0489">Methyltransferase</keyword>
<dbReference type="InterPro" id="IPR012967">
    <property type="entry name" value="COMT_dimerisation"/>
</dbReference>
<dbReference type="Proteomes" id="UP000813462">
    <property type="component" value="Unassembled WGS sequence"/>
</dbReference>
<protein>
    <recommendedName>
        <fullName evidence="9">Caffeic acid 3-O-methyltransferase</fullName>
    </recommendedName>
</protein>
<evidence type="ECO:0000259" key="6">
    <source>
        <dbReference type="Pfam" id="PF08100"/>
    </source>
</evidence>
<dbReference type="PIRSF" id="PIRSF005739">
    <property type="entry name" value="O-mtase"/>
    <property type="match status" value="1"/>
</dbReference>
<organism evidence="7 8">
    <name type="scientific">Ziziphus jujuba var. spinosa</name>
    <dbReference type="NCBI Taxonomy" id="714518"/>
    <lineage>
        <taxon>Eukaryota</taxon>
        <taxon>Viridiplantae</taxon>
        <taxon>Streptophyta</taxon>
        <taxon>Embryophyta</taxon>
        <taxon>Tracheophyta</taxon>
        <taxon>Spermatophyta</taxon>
        <taxon>Magnoliopsida</taxon>
        <taxon>eudicotyledons</taxon>
        <taxon>Gunneridae</taxon>
        <taxon>Pentapetalae</taxon>
        <taxon>rosids</taxon>
        <taxon>fabids</taxon>
        <taxon>Rosales</taxon>
        <taxon>Rhamnaceae</taxon>
        <taxon>Paliureae</taxon>
        <taxon>Ziziphus</taxon>
    </lineage>
</organism>
<feature type="active site" description="Proton acceptor" evidence="4">
    <location>
        <position position="292"/>
    </location>
</feature>
<sequence length="388" mass="42453">MGSTGETQMTPTQVSDEEANLFAMQLASASVLPMVLKSAIELDLLEIIAKAGPGAFVSPSDIASQLPTKNPDASVVLDRILRLLASYSILTYSLRTLPDGKVERLYGLGPVCKFLTKNEDGVSIAPLCLMNQDKVLMESCSIGMEFLMHEGHKLAQLLSLLELLPVDEWGCFNLCSSNFLIPWYYLKDAVLEGGIPFNKAYGMTAFEYHGTDPRFNKIFNKGMADHSTITMKKLLETYKGFEGLKTVVDVGGGTGAVLSMILSKYPSIKGINFDLPHVIEDAPAYPGTWICHDWSDEHCLKFLKNCYDALPENGKVILAECILPVAPDSSLAAKGVIHIDVIMLAHNPGGKERTEQEFEALAKGAGFQGFRVACNAFNTYVIEFLKKP</sequence>
<evidence type="ECO:0000256" key="1">
    <source>
        <dbReference type="ARBA" id="ARBA00022603"/>
    </source>
</evidence>
<dbReference type="PANTHER" id="PTHR11746">
    <property type="entry name" value="O-METHYLTRANSFERASE"/>
    <property type="match status" value="1"/>
</dbReference>
<evidence type="ECO:0000313" key="7">
    <source>
        <dbReference type="EMBL" id="KAH7538335.1"/>
    </source>
</evidence>
<feature type="domain" description="O-methyltransferase dimerisation" evidence="6">
    <location>
        <begin position="24"/>
        <end position="117"/>
    </location>
</feature>
<dbReference type="Pfam" id="PF00891">
    <property type="entry name" value="Methyltransf_2"/>
    <property type="match status" value="2"/>
</dbReference>
<evidence type="ECO:0000313" key="8">
    <source>
        <dbReference type="Proteomes" id="UP000813462"/>
    </source>
</evidence>
<feature type="domain" description="O-methyltransferase C-terminal" evidence="5">
    <location>
        <begin position="183"/>
        <end position="285"/>
    </location>
</feature>